<dbReference type="EMBL" id="REFH01000008">
    <property type="protein sequence ID" value="RMA77352.1"/>
    <property type="molecule type" value="Genomic_DNA"/>
</dbReference>
<evidence type="ECO:0000313" key="1">
    <source>
        <dbReference type="EMBL" id="RMA77352.1"/>
    </source>
</evidence>
<reference evidence="1 2" key="1">
    <citation type="submission" date="2018-10" db="EMBL/GenBank/DDBJ databases">
        <title>Genomic Encyclopedia of Archaeal and Bacterial Type Strains, Phase II (KMG-II): from individual species to whole genera.</title>
        <authorList>
            <person name="Goeker M."/>
        </authorList>
    </citation>
    <scope>NUCLEOTIDE SEQUENCE [LARGE SCALE GENOMIC DNA]</scope>
    <source>
        <strain evidence="1 2">DSM 19727</strain>
    </source>
</reference>
<keyword evidence="2" id="KW-1185">Reference proteome</keyword>
<accession>A0A3M0ADX3</accession>
<gene>
    <name evidence="1" type="ORF">BC961_1353</name>
</gene>
<dbReference type="OrthoDB" id="1371248at2"/>
<proteinExistence type="predicted"/>
<sequence>MSATKYVAKTFQLLKNLNFRNKRKKSNDFINELIDSRFGVSINDNLAQTKVPNSLLFLMYSKENETLFI</sequence>
<protein>
    <submittedName>
        <fullName evidence="1">Uncharacterized protein</fullName>
    </submittedName>
</protein>
<organism evidence="1 2">
    <name type="scientific">Flavobacterium weaverense</name>
    <dbReference type="NCBI Taxonomy" id="271156"/>
    <lineage>
        <taxon>Bacteria</taxon>
        <taxon>Pseudomonadati</taxon>
        <taxon>Bacteroidota</taxon>
        <taxon>Flavobacteriia</taxon>
        <taxon>Flavobacteriales</taxon>
        <taxon>Flavobacteriaceae</taxon>
        <taxon>Flavobacterium</taxon>
    </lineage>
</organism>
<comment type="caution">
    <text evidence="1">The sequence shown here is derived from an EMBL/GenBank/DDBJ whole genome shotgun (WGS) entry which is preliminary data.</text>
</comment>
<dbReference type="AlphaFoldDB" id="A0A3M0ADX3"/>
<evidence type="ECO:0000313" key="2">
    <source>
        <dbReference type="Proteomes" id="UP000280368"/>
    </source>
</evidence>
<name>A0A3M0ADX3_9FLAO</name>
<dbReference type="Proteomes" id="UP000280368">
    <property type="component" value="Unassembled WGS sequence"/>
</dbReference>